<dbReference type="Proteomes" id="UP000014977">
    <property type="component" value="Unassembled WGS sequence"/>
</dbReference>
<dbReference type="STRING" id="897.B2D07_04170"/>
<dbReference type="Gene3D" id="3.30.70.1450">
    <property type="entry name" value="Regulator of K+ conductance, C-terminal domain"/>
    <property type="match status" value="1"/>
</dbReference>
<proteinExistence type="predicted"/>
<dbReference type="SUPFAM" id="SSF116726">
    <property type="entry name" value="TrkA C-terminal domain-like"/>
    <property type="match status" value="1"/>
</dbReference>
<dbReference type="Pfam" id="PF02080">
    <property type="entry name" value="TrkA_C"/>
    <property type="match status" value="1"/>
</dbReference>
<dbReference type="InterPro" id="IPR050721">
    <property type="entry name" value="Trk_Ktr_HKT_K-transport"/>
</dbReference>
<dbReference type="PROSITE" id="PS51202">
    <property type="entry name" value="RCK_C"/>
    <property type="match status" value="1"/>
</dbReference>
<dbReference type="InterPro" id="IPR036291">
    <property type="entry name" value="NAD(P)-bd_dom_sf"/>
</dbReference>
<evidence type="ECO:0000313" key="4">
    <source>
        <dbReference type="Proteomes" id="UP000014977"/>
    </source>
</evidence>
<reference evidence="3 4" key="1">
    <citation type="journal article" date="2013" name="Genome Announc.">
        <title>Draft genome sequences for three mercury-methylating, sulfate-reducing bacteria.</title>
        <authorList>
            <person name="Brown S.D."/>
            <person name="Hurt R.A.Jr."/>
            <person name="Gilmour C.C."/>
            <person name="Elias D.A."/>
        </authorList>
    </citation>
    <scope>NUCLEOTIDE SEQUENCE [LARGE SCALE GENOMIC DNA]</scope>
    <source>
        <strain evidence="3 4">DSM 2059</strain>
    </source>
</reference>
<dbReference type="InterPro" id="IPR036721">
    <property type="entry name" value="RCK_C_sf"/>
</dbReference>
<dbReference type="Pfam" id="PF02254">
    <property type="entry name" value="TrkA_N"/>
    <property type="match status" value="1"/>
</dbReference>
<dbReference type="Gene3D" id="3.40.50.720">
    <property type="entry name" value="NAD(P)-binding Rossmann-like Domain"/>
    <property type="match status" value="1"/>
</dbReference>
<feature type="domain" description="RCK N-terminal" evidence="1">
    <location>
        <begin position="1"/>
        <end position="118"/>
    </location>
</feature>
<dbReference type="AlphaFoldDB" id="S7U3Y6"/>
<dbReference type="PROSITE" id="PS51201">
    <property type="entry name" value="RCK_N"/>
    <property type="match status" value="1"/>
</dbReference>
<protein>
    <submittedName>
        <fullName evidence="3">TrkA-N domain protein</fullName>
    </submittedName>
</protein>
<dbReference type="GO" id="GO:0006813">
    <property type="term" value="P:potassium ion transport"/>
    <property type="evidence" value="ECO:0007669"/>
    <property type="project" value="InterPro"/>
</dbReference>
<name>S7U3Y6_DESML</name>
<gene>
    <name evidence="3" type="ORF">dsmv_1131</name>
</gene>
<evidence type="ECO:0000313" key="3">
    <source>
        <dbReference type="EMBL" id="EPR44181.1"/>
    </source>
</evidence>
<comment type="caution">
    <text evidence="3">The sequence shown here is derived from an EMBL/GenBank/DDBJ whole genome shotgun (WGS) entry which is preliminary data.</text>
</comment>
<dbReference type="PANTHER" id="PTHR43833:SF7">
    <property type="entry name" value="KTR SYSTEM POTASSIUM UPTAKE PROTEIN C"/>
    <property type="match status" value="1"/>
</dbReference>
<keyword evidence="4" id="KW-1185">Reference proteome</keyword>
<organism evidence="3 4">
    <name type="scientific">Desulfococcus multivorans DSM 2059</name>
    <dbReference type="NCBI Taxonomy" id="1121405"/>
    <lineage>
        <taxon>Bacteria</taxon>
        <taxon>Pseudomonadati</taxon>
        <taxon>Thermodesulfobacteriota</taxon>
        <taxon>Desulfobacteria</taxon>
        <taxon>Desulfobacterales</taxon>
        <taxon>Desulfococcaceae</taxon>
        <taxon>Desulfococcus</taxon>
    </lineage>
</organism>
<accession>S7U3Y6</accession>
<dbReference type="EMBL" id="ATHJ01000033">
    <property type="protein sequence ID" value="EPR44181.1"/>
    <property type="molecule type" value="Genomic_DNA"/>
</dbReference>
<dbReference type="InterPro" id="IPR006037">
    <property type="entry name" value="RCK_C"/>
</dbReference>
<sequence>MKRFAVIGTGSFGYYVAKALYEAKNEVIAIDLSKERIQAIEPHCTSAIVQDVTDIEALKGLGLDEMDAVIVSTGADIKPSILICFHLSRMGIKRIIIKAEDDDHGEILKQLGATEIIRPGMDMAYRLALRLTSPNILEFLPLEEDYTIVQIDPPSSFIGKSLKELDLRKRYEINIIAVKELASDRFVMVPNADFTVKESDVLVILGREKDLKEIKELH</sequence>
<evidence type="ECO:0000259" key="2">
    <source>
        <dbReference type="PROSITE" id="PS51202"/>
    </source>
</evidence>
<dbReference type="InterPro" id="IPR003148">
    <property type="entry name" value="RCK_N"/>
</dbReference>
<feature type="domain" description="RCK C-terminal" evidence="2">
    <location>
        <begin position="134"/>
        <end position="218"/>
    </location>
</feature>
<dbReference type="GO" id="GO:0008324">
    <property type="term" value="F:monoatomic cation transmembrane transporter activity"/>
    <property type="evidence" value="ECO:0007669"/>
    <property type="project" value="InterPro"/>
</dbReference>
<dbReference type="OrthoDB" id="9776294at2"/>
<dbReference type="SUPFAM" id="SSF51735">
    <property type="entry name" value="NAD(P)-binding Rossmann-fold domains"/>
    <property type="match status" value="1"/>
</dbReference>
<dbReference type="eggNOG" id="COG0569">
    <property type="taxonomic scope" value="Bacteria"/>
</dbReference>
<evidence type="ECO:0000259" key="1">
    <source>
        <dbReference type="PROSITE" id="PS51201"/>
    </source>
</evidence>
<dbReference type="RefSeq" id="WP_020875427.1">
    <property type="nucleotide sequence ID" value="NZ_ATHJ01000033.1"/>
</dbReference>
<dbReference type="PANTHER" id="PTHR43833">
    <property type="entry name" value="POTASSIUM CHANNEL PROTEIN 2-RELATED-RELATED"/>
    <property type="match status" value="1"/>
</dbReference>